<keyword evidence="3" id="KW-1185">Reference proteome</keyword>
<evidence type="ECO:0000313" key="3">
    <source>
        <dbReference type="Proteomes" id="UP000199452"/>
    </source>
</evidence>
<dbReference type="STRING" id="1640674.SAMN05216323_102928"/>
<reference evidence="2 3" key="1">
    <citation type="submission" date="2016-09" db="EMBL/GenBank/DDBJ databases">
        <authorList>
            <person name="Capua I."/>
            <person name="De Benedictis P."/>
            <person name="Joannis T."/>
            <person name="Lombin L.H."/>
            <person name="Cattoli G."/>
        </authorList>
    </citation>
    <scope>NUCLEOTIDE SEQUENCE [LARGE SCALE GENOMIC DNA]</scope>
    <source>
        <strain evidence="2 3">A7P-90m</strain>
    </source>
</reference>
<dbReference type="RefSeq" id="WP_092438137.1">
    <property type="nucleotide sequence ID" value="NZ_FMYP01000029.1"/>
</dbReference>
<evidence type="ECO:0000313" key="2">
    <source>
        <dbReference type="EMBL" id="SDC39168.1"/>
    </source>
</evidence>
<keyword evidence="2" id="KW-0808">Transferase</keyword>
<feature type="domain" description="Putative acyltransferase ACT14924-like acyltransferase" evidence="1">
    <location>
        <begin position="25"/>
        <end position="284"/>
    </location>
</feature>
<dbReference type="OrthoDB" id="1113830at2"/>
<protein>
    <submittedName>
        <fullName evidence="2">Acyltransferase</fullName>
    </submittedName>
</protein>
<dbReference type="Proteomes" id="UP000199452">
    <property type="component" value="Unassembled WGS sequence"/>
</dbReference>
<keyword evidence="2" id="KW-0012">Acyltransferase</keyword>
<name>A0A1G6L7R9_9BACT</name>
<sequence>MGQTENTDSVAKDASANFIDVEGLIAKKSPKLLKMLPKWLIRYLKRIVHQDDLNGMIRRLGHLQDIEFVNACLADMGISYTAQGLENLPANGRFIFASNHPLGGLDGLILLSEMQKHFPDIKFVVNDLLMNLDQLSGLFVPVNKHGGQNIDYVRRIENTYASTAQVLYFPAGLCSRRIGTAIMDLEWKKSFVSKAIKHQRDIVPIFFEGRNSNFFYNLARVRKFFGIKANIEMLYLVDEMFRQKGKAINLIVGEPIPYTTFTKEKTPQDWALFIRKKAYALKNSGKKQQRFNDGV</sequence>
<dbReference type="InterPro" id="IPR045746">
    <property type="entry name" value="ACT14924-like_Acyltransf_dom"/>
</dbReference>
<organism evidence="2 3">
    <name type="scientific">Williamwhitmania taraxaci</name>
    <dbReference type="NCBI Taxonomy" id="1640674"/>
    <lineage>
        <taxon>Bacteria</taxon>
        <taxon>Pseudomonadati</taxon>
        <taxon>Bacteroidota</taxon>
        <taxon>Bacteroidia</taxon>
        <taxon>Bacteroidales</taxon>
        <taxon>Williamwhitmaniaceae</taxon>
        <taxon>Williamwhitmania</taxon>
    </lineage>
</organism>
<evidence type="ECO:0000259" key="1">
    <source>
        <dbReference type="Pfam" id="PF19576"/>
    </source>
</evidence>
<dbReference type="EMBL" id="FMYP01000029">
    <property type="protein sequence ID" value="SDC39168.1"/>
    <property type="molecule type" value="Genomic_DNA"/>
</dbReference>
<dbReference type="SUPFAM" id="SSF69593">
    <property type="entry name" value="Glycerol-3-phosphate (1)-acyltransferase"/>
    <property type="match status" value="1"/>
</dbReference>
<dbReference type="Pfam" id="PF19576">
    <property type="entry name" value="Acyltransf_2"/>
    <property type="match status" value="1"/>
</dbReference>
<gene>
    <name evidence="2" type="ORF">SAMN05216323_102928</name>
</gene>
<dbReference type="GO" id="GO:0016746">
    <property type="term" value="F:acyltransferase activity"/>
    <property type="evidence" value="ECO:0007669"/>
    <property type="project" value="UniProtKB-KW"/>
</dbReference>
<dbReference type="AlphaFoldDB" id="A0A1G6L7R9"/>
<accession>A0A1G6L7R9</accession>
<proteinExistence type="predicted"/>